<evidence type="ECO:0000313" key="1">
    <source>
        <dbReference type="EMBL" id="KAF0760405.1"/>
    </source>
</evidence>
<feature type="non-terminal residue" evidence="1">
    <location>
        <position position="119"/>
    </location>
</feature>
<sequence>MNCVKFIILVDYQEYTIFIYNSINQKHFENLIGNIYYESISLLIKTLNSQYNINDLSKKYKLPHDTVSLTKTFVKLRNSERSEECIDFTMMCVFFVFVSVYSITSRNNTPISNYGGGFR</sequence>
<keyword evidence="2" id="KW-1185">Reference proteome</keyword>
<accession>A0A6G0YRJ9</accession>
<organism evidence="1 2">
    <name type="scientific">Aphis craccivora</name>
    <name type="common">Cowpea aphid</name>
    <dbReference type="NCBI Taxonomy" id="307492"/>
    <lineage>
        <taxon>Eukaryota</taxon>
        <taxon>Metazoa</taxon>
        <taxon>Ecdysozoa</taxon>
        <taxon>Arthropoda</taxon>
        <taxon>Hexapoda</taxon>
        <taxon>Insecta</taxon>
        <taxon>Pterygota</taxon>
        <taxon>Neoptera</taxon>
        <taxon>Paraneoptera</taxon>
        <taxon>Hemiptera</taxon>
        <taxon>Sternorrhyncha</taxon>
        <taxon>Aphidomorpha</taxon>
        <taxon>Aphidoidea</taxon>
        <taxon>Aphididae</taxon>
        <taxon>Aphidini</taxon>
        <taxon>Aphis</taxon>
        <taxon>Aphis</taxon>
    </lineage>
</organism>
<dbReference type="AlphaFoldDB" id="A0A6G0YRJ9"/>
<name>A0A6G0YRJ9_APHCR</name>
<gene>
    <name evidence="1" type="ORF">FWK35_00013759</name>
</gene>
<evidence type="ECO:0000313" key="2">
    <source>
        <dbReference type="Proteomes" id="UP000478052"/>
    </source>
</evidence>
<comment type="caution">
    <text evidence="1">The sequence shown here is derived from an EMBL/GenBank/DDBJ whole genome shotgun (WGS) entry which is preliminary data.</text>
</comment>
<protein>
    <submittedName>
        <fullName evidence="1">Uncharacterized protein</fullName>
    </submittedName>
</protein>
<dbReference type="EMBL" id="VUJU01002688">
    <property type="protein sequence ID" value="KAF0760405.1"/>
    <property type="molecule type" value="Genomic_DNA"/>
</dbReference>
<proteinExistence type="predicted"/>
<dbReference type="Proteomes" id="UP000478052">
    <property type="component" value="Unassembled WGS sequence"/>
</dbReference>
<reference evidence="1 2" key="1">
    <citation type="submission" date="2019-08" db="EMBL/GenBank/DDBJ databases">
        <title>Whole genome of Aphis craccivora.</title>
        <authorList>
            <person name="Voronova N.V."/>
            <person name="Shulinski R.S."/>
            <person name="Bandarenka Y.V."/>
            <person name="Zhorov D.G."/>
            <person name="Warner D."/>
        </authorList>
    </citation>
    <scope>NUCLEOTIDE SEQUENCE [LARGE SCALE GENOMIC DNA]</scope>
    <source>
        <strain evidence="1">180601</strain>
        <tissue evidence="1">Whole Body</tissue>
    </source>
</reference>